<feature type="region of interest" description="Disordered" evidence="2">
    <location>
        <begin position="211"/>
        <end position="265"/>
    </location>
</feature>
<feature type="compositionally biased region" description="Pro residues" evidence="2">
    <location>
        <begin position="214"/>
        <end position="230"/>
    </location>
</feature>
<dbReference type="PROSITE" id="PS50082">
    <property type="entry name" value="WD_REPEATS_2"/>
    <property type="match status" value="1"/>
</dbReference>
<dbReference type="InterPro" id="IPR001680">
    <property type="entry name" value="WD40_rpt"/>
</dbReference>
<dbReference type="InterPro" id="IPR045111">
    <property type="entry name" value="Vps41/Vps8"/>
</dbReference>
<feature type="compositionally biased region" description="Gly residues" evidence="2">
    <location>
        <begin position="747"/>
        <end position="764"/>
    </location>
</feature>
<dbReference type="SMART" id="SM00320">
    <property type="entry name" value="WD40"/>
    <property type="match status" value="1"/>
</dbReference>
<proteinExistence type="predicted"/>
<dbReference type="GO" id="GO:0034058">
    <property type="term" value="P:endosomal vesicle fusion"/>
    <property type="evidence" value="ECO:0007669"/>
    <property type="project" value="TreeGrafter"/>
</dbReference>
<dbReference type="GO" id="GO:0006623">
    <property type="term" value="P:protein targeting to vacuole"/>
    <property type="evidence" value="ECO:0007669"/>
    <property type="project" value="InterPro"/>
</dbReference>
<evidence type="ECO:0000313" key="4">
    <source>
        <dbReference type="EMBL" id="KXZ53112.1"/>
    </source>
</evidence>
<keyword evidence="5" id="KW-1185">Reference proteome</keyword>
<dbReference type="GO" id="GO:0030897">
    <property type="term" value="C:HOPS complex"/>
    <property type="evidence" value="ECO:0007669"/>
    <property type="project" value="TreeGrafter"/>
</dbReference>
<dbReference type="PANTHER" id="PTHR12616:SF1">
    <property type="entry name" value="VACUOLAR PROTEIN SORTING-ASSOCIATED PROTEIN 41 HOMOLOG"/>
    <property type="match status" value="1"/>
</dbReference>
<feature type="compositionally biased region" description="Polar residues" evidence="2">
    <location>
        <begin position="773"/>
        <end position="787"/>
    </location>
</feature>
<dbReference type="SUPFAM" id="SSF50978">
    <property type="entry name" value="WD40 repeat-like"/>
    <property type="match status" value="1"/>
</dbReference>
<gene>
    <name evidence="4" type="ORF">GPECTOR_7g1002</name>
</gene>
<sequence>MASPDEEPEPQLKYELLGGDVREILSKEQITCMTLSEKIVALGTEQGNVHVLDYSGNQVRLLKSHRSRVNDLSFDKEAELLASASNDCSVVVSNLYTEQVTRHEFKGPIKVGAAEGAEAVALDPRPPASSRRTWRDFATGSSFGEVTLHTQGWLARADTPLAGGSSRELAGGGVLALKWSGQLLAWATHSAVTVYDTAAQQILRTLRRYDPRAELPPSPPPGKPPQPASPSPSASPAAPARAGAATGASPSPAPPPRAGAGGGGGGAAAAASALAGLRRCSLVFAPDAHLYVAWSDSVLVARISSYENNVGWLAPQLELVARLRSGEAVLAVATARSRDPADRLAWLLARRRWEEALEAVETAPAGSLPPGAYDRVVDGYIEELMTRQLYDRAVELSGRLLKADAGRWERFVYLFAQVRQLPKLVARLPTDKPRLRPQVYDMALQSLLAAPADHPTLLSLATKWPPGTYSLAGLADAVAARIRRGAAAAGVAAAGHGHGHGGGAAAGGGGGGAEPLWQLLAWLYEQQGRPDLALSIHLRLRSPAVFDFITTHGLHSHLLGRAPDLYDVDERAAAALLTAHAEALPPGNVVPSLQAIDFVVGARDPELWLRLIDWALSSPATTGDLLDCIGGHVEPLTLVRRIPRGMRVERLRDRLRAIIADYRTQTSLREGCNAILRSDCRHLMAKLYDGTKRVLPYAYVNRPGVGGEPGQWFRCDVIHAGRMAPVSAAEVPWEAQEAYAADAAEPGHGGGGGLAAGRGGGRPGSGANLEAAASSSGLTRTNGSSAPALTEAAGQGIGGRRRTASAAAELELAEGLPWWAREDGGTAGSGGGYSAGGGTLWVGFNLAAGAARLGGEECIRAAPDPEAAELWQRRLYDYLSGLFAVDSSVGADYHDLQVSLTAAYQPSKLMDLLASSQYYSLESALSICESRGLVPEQVFVLGRMGATTRALRLIIDRLRDIPRGTTDRKGQD</sequence>
<dbReference type="InterPro" id="IPR015943">
    <property type="entry name" value="WD40/YVTN_repeat-like_dom_sf"/>
</dbReference>
<evidence type="ECO:0000259" key="3">
    <source>
        <dbReference type="Pfam" id="PF23411"/>
    </source>
</evidence>
<dbReference type="PANTHER" id="PTHR12616">
    <property type="entry name" value="VACUOLAR PROTEIN SORTING VPS41"/>
    <property type="match status" value="1"/>
</dbReference>
<dbReference type="Gene3D" id="2.130.10.10">
    <property type="entry name" value="YVTN repeat-like/Quinoprotein amine dehydrogenase"/>
    <property type="match status" value="1"/>
</dbReference>
<dbReference type="Pfam" id="PF23556">
    <property type="entry name" value="TPR_Vps41"/>
    <property type="match status" value="2"/>
</dbReference>
<dbReference type="InterPro" id="IPR057780">
    <property type="entry name" value="Beta-prop_Vps41"/>
</dbReference>
<reference evidence="5" key="1">
    <citation type="journal article" date="2016" name="Nat. Commun.">
        <title>The Gonium pectorale genome demonstrates co-option of cell cycle regulation during the evolution of multicellularity.</title>
        <authorList>
            <person name="Hanschen E.R."/>
            <person name="Marriage T.N."/>
            <person name="Ferris P.J."/>
            <person name="Hamaji T."/>
            <person name="Toyoda A."/>
            <person name="Fujiyama A."/>
            <person name="Neme R."/>
            <person name="Noguchi H."/>
            <person name="Minakuchi Y."/>
            <person name="Suzuki M."/>
            <person name="Kawai-Toyooka H."/>
            <person name="Smith D.R."/>
            <person name="Sparks H."/>
            <person name="Anderson J."/>
            <person name="Bakaric R."/>
            <person name="Luria V."/>
            <person name="Karger A."/>
            <person name="Kirschner M.W."/>
            <person name="Durand P.M."/>
            <person name="Michod R.E."/>
            <person name="Nozaki H."/>
            <person name="Olson B.J."/>
        </authorList>
    </citation>
    <scope>NUCLEOTIDE SEQUENCE [LARGE SCALE GENOMIC DNA]</scope>
    <source>
        <strain evidence="5">NIES-2863</strain>
    </source>
</reference>
<evidence type="ECO:0000313" key="5">
    <source>
        <dbReference type="Proteomes" id="UP000075714"/>
    </source>
</evidence>
<feature type="compositionally biased region" description="Low complexity" evidence="2">
    <location>
        <begin position="231"/>
        <end position="250"/>
    </location>
</feature>
<dbReference type="AlphaFoldDB" id="A0A150GTQ8"/>
<dbReference type="OrthoDB" id="542215at2759"/>
<dbReference type="GO" id="GO:0009267">
    <property type="term" value="P:cellular response to starvation"/>
    <property type="evidence" value="ECO:0007669"/>
    <property type="project" value="TreeGrafter"/>
</dbReference>
<keyword evidence="1" id="KW-0853">WD repeat</keyword>
<feature type="region of interest" description="Disordered" evidence="2">
    <location>
        <begin position="743"/>
        <end position="800"/>
    </location>
</feature>
<feature type="domain" description="Vps41 beta-propeller" evidence="3">
    <location>
        <begin position="12"/>
        <end position="214"/>
    </location>
</feature>
<protein>
    <recommendedName>
        <fullName evidence="3">Vps41 beta-propeller domain-containing protein</fullName>
    </recommendedName>
</protein>
<dbReference type="Pfam" id="PF23411">
    <property type="entry name" value="Beta-prop_Vps41"/>
    <property type="match status" value="1"/>
</dbReference>
<evidence type="ECO:0000256" key="1">
    <source>
        <dbReference type="PROSITE-ProRule" id="PRU00221"/>
    </source>
</evidence>
<organism evidence="4 5">
    <name type="scientific">Gonium pectorale</name>
    <name type="common">Green alga</name>
    <dbReference type="NCBI Taxonomy" id="33097"/>
    <lineage>
        <taxon>Eukaryota</taxon>
        <taxon>Viridiplantae</taxon>
        <taxon>Chlorophyta</taxon>
        <taxon>core chlorophytes</taxon>
        <taxon>Chlorophyceae</taxon>
        <taxon>CS clade</taxon>
        <taxon>Chlamydomonadales</taxon>
        <taxon>Volvocaceae</taxon>
        <taxon>Gonium</taxon>
    </lineage>
</organism>
<dbReference type="Proteomes" id="UP000075714">
    <property type="component" value="Unassembled WGS sequence"/>
</dbReference>
<feature type="repeat" description="WD" evidence="1">
    <location>
        <begin position="62"/>
        <end position="103"/>
    </location>
</feature>
<accession>A0A150GTQ8</accession>
<name>A0A150GTQ8_GONPE</name>
<dbReference type="EMBL" id="LSYV01000008">
    <property type="protein sequence ID" value="KXZ53112.1"/>
    <property type="molecule type" value="Genomic_DNA"/>
</dbReference>
<dbReference type="GO" id="GO:0016236">
    <property type="term" value="P:macroautophagy"/>
    <property type="evidence" value="ECO:0007669"/>
    <property type="project" value="TreeGrafter"/>
</dbReference>
<evidence type="ECO:0000256" key="2">
    <source>
        <dbReference type="SAM" id="MobiDB-lite"/>
    </source>
</evidence>
<comment type="caution">
    <text evidence="4">The sequence shown here is derived from an EMBL/GenBank/DDBJ whole genome shotgun (WGS) entry which is preliminary data.</text>
</comment>
<dbReference type="GO" id="GO:0005770">
    <property type="term" value="C:late endosome"/>
    <property type="evidence" value="ECO:0007669"/>
    <property type="project" value="TreeGrafter"/>
</dbReference>
<dbReference type="STRING" id="33097.A0A150GTQ8"/>
<dbReference type="InterPro" id="IPR036322">
    <property type="entry name" value="WD40_repeat_dom_sf"/>
</dbReference>